<dbReference type="EMBL" id="CP024608">
    <property type="protein sequence ID" value="ATQ77025.1"/>
    <property type="molecule type" value="Genomic_DNA"/>
</dbReference>
<dbReference type="InterPro" id="IPR010266">
    <property type="entry name" value="NnrS"/>
</dbReference>
<feature type="transmembrane region" description="Helical" evidence="1">
    <location>
        <begin position="340"/>
        <end position="362"/>
    </location>
</feature>
<feature type="transmembrane region" description="Helical" evidence="1">
    <location>
        <begin position="368"/>
        <end position="390"/>
    </location>
</feature>
<feature type="transmembrane region" description="Helical" evidence="1">
    <location>
        <begin position="150"/>
        <end position="176"/>
    </location>
</feature>
<evidence type="ECO:0008006" key="4">
    <source>
        <dbReference type="Google" id="ProtNLM"/>
    </source>
</evidence>
<keyword evidence="1" id="KW-0812">Transmembrane</keyword>
<dbReference type="AlphaFoldDB" id="A0A2D2DPW4"/>
<gene>
    <name evidence="2" type="ORF">CR152_22785</name>
</gene>
<dbReference type="RefSeq" id="WP_099878814.1">
    <property type="nucleotide sequence ID" value="NZ_CP024608.1"/>
</dbReference>
<feature type="transmembrane region" description="Helical" evidence="1">
    <location>
        <begin position="272"/>
        <end position="296"/>
    </location>
</feature>
<protein>
    <recommendedName>
        <fullName evidence="4">NnrS family protein</fullName>
    </recommendedName>
</protein>
<dbReference type="KEGG" id="mass:CR152_22785"/>
<accession>A0A2D2DPW4</accession>
<feature type="transmembrane region" description="Helical" evidence="1">
    <location>
        <begin position="182"/>
        <end position="201"/>
    </location>
</feature>
<feature type="transmembrane region" description="Helical" evidence="1">
    <location>
        <begin position="32"/>
        <end position="49"/>
    </location>
</feature>
<keyword evidence="3" id="KW-1185">Reference proteome</keyword>
<dbReference type="OrthoDB" id="9770040at2"/>
<keyword evidence="1" id="KW-0472">Membrane</keyword>
<feature type="transmembrane region" description="Helical" evidence="1">
    <location>
        <begin position="222"/>
        <end position="238"/>
    </location>
</feature>
<name>A0A2D2DPW4_9BURK</name>
<feature type="transmembrane region" description="Helical" evidence="1">
    <location>
        <begin position="97"/>
        <end position="114"/>
    </location>
</feature>
<evidence type="ECO:0000313" key="2">
    <source>
        <dbReference type="EMBL" id="ATQ77025.1"/>
    </source>
</evidence>
<dbReference type="Pfam" id="PF05940">
    <property type="entry name" value="NnrS"/>
    <property type="match status" value="1"/>
</dbReference>
<feature type="transmembrane region" description="Helical" evidence="1">
    <location>
        <begin position="120"/>
        <end position="138"/>
    </location>
</feature>
<reference evidence="2" key="1">
    <citation type="submission" date="2017-10" db="EMBL/GenBank/DDBJ databases">
        <title>Massilia psychrophilum sp. nov., a novel purple-pigmented bacterium isolated from Tianshan glacier, Xinjiang Municipality, China.</title>
        <authorList>
            <person name="Wang H."/>
        </authorList>
    </citation>
    <scope>NUCLEOTIDE SEQUENCE [LARGE SCALE GENOMIC DNA]</scope>
    <source>
        <strain evidence="2">B2</strain>
    </source>
</reference>
<feature type="transmembrane region" description="Helical" evidence="1">
    <location>
        <begin position="302"/>
        <end position="320"/>
    </location>
</feature>
<organism evidence="2 3">
    <name type="scientific">Massilia violaceinigra</name>
    <dbReference type="NCBI Taxonomy" id="2045208"/>
    <lineage>
        <taxon>Bacteria</taxon>
        <taxon>Pseudomonadati</taxon>
        <taxon>Pseudomonadota</taxon>
        <taxon>Betaproteobacteria</taxon>
        <taxon>Burkholderiales</taxon>
        <taxon>Oxalobacteraceae</taxon>
        <taxon>Telluria group</taxon>
        <taxon>Massilia</taxon>
    </lineage>
</organism>
<evidence type="ECO:0000313" key="3">
    <source>
        <dbReference type="Proteomes" id="UP000229897"/>
    </source>
</evidence>
<proteinExistence type="predicted"/>
<sequence>MSLLTIDEPAAPVHHAPWSAQHPVWALGFRPFYILTAAFAALAVPLWLAQYLGWLTWPHGGLGWHAHEMVYGMAIAVIIGFLFTAGRNWTSLPTPHGAHLAALAGVWLAGRGAMLCAPPLAAAVVDLLFLPLAAWPLYRVLKQSGNKRNLFLVALLGLLTVANALFHAATLAWIALSPLTPVHAAILVIVIIEAVIGGRVIPMFTTNGAPGSKPVVRPRYDRIALGLTAGASIAWVLALPGALTAALMMSAACAMLLRLAGWQPQRTLHVPLLWILHLGYAWIALGFGLLSLAALGIGTASAGFHALAVGSMAGLIIGMMTRTTLGHTGRVLKAGRYEPVMYFLIQAGAVLRLLAQFVPAAWRNGALLASGVCWSLSFVLFLLVYTPYLWRARIDGREG</sequence>
<keyword evidence="1" id="KW-1133">Transmembrane helix</keyword>
<evidence type="ECO:0000256" key="1">
    <source>
        <dbReference type="SAM" id="Phobius"/>
    </source>
</evidence>
<dbReference type="Proteomes" id="UP000229897">
    <property type="component" value="Chromosome"/>
</dbReference>
<feature type="transmembrane region" description="Helical" evidence="1">
    <location>
        <begin position="69"/>
        <end position="85"/>
    </location>
</feature>